<proteinExistence type="predicted"/>
<accession>A0ACB9ZX13</accession>
<organism evidence="1 2">
    <name type="scientific">Catharanthus roseus</name>
    <name type="common">Madagascar periwinkle</name>
    <name type="synonym">Vinca rosea</name>
    <dbReference type="NCBI Taxonomy" id="4058"/>
    <lineage>
        <taxon>Eukaryota</taxon>
        <taxon>Viridiplantae</taxon>
        <taxon>Streptophyta</taxon>
        <taxon>Embryophyta</taxon>
        <taxon>Tracheophyta</taxon>
        <taxon>Spermatophyta</taxon>
        <taxon>Magnoliopsida</taxon>
        <taxon>eudicotyledons</taxon>
        <taxon>Gunneridae</taxon>
        <taxon>Pentapetalae</taxon>
        <taxon>asterids</taxon>
        <taxon>lamiids</taxon>
        <taxon>Gentianales</taxon>
        <taxon>Apocynaceae</taxon>
        <taxon>Rauvolfioideae</taxon>
        <taxon>Vinceae</taxon>
        <taxon>Catharanthinae</taxon>
        <taxon>Catharanthus</taxon>
    </lineage>
</organism>
<protein>
    <submittedName>
        <fullName evidence="1">Uncharacterized protein</fullName>
    </submittedName>
</protein>
<name>A0ACB9ZX13_CATRO</name>
<gene>
    <name evidence="1" type="ORF">M9H77_29671</name>
</gene>
<reference evidence="2" key="1">
    <citation type="journal article" date="2023" name="Nat. Plants">
        <title>Single-cell RNA sequencing provides a high-resolution roadmap for understanding the multicellular compartmentation of specialized metabolism.</title>
        <authorList>
            <person name="Sun S."/>
            <person name="Shen X."/>
            <person name="Li Y."/>
            <person name="Li Y."/>
            <person name="Wang S."/>
            <person name="Li R."/>
            <person name="Zhang H."/>
            <person name="Shen G."/>
            <person name="Guo B."/>
            <person name="Wei J."/>
            <person name="Xu J."/>
            <person name="St-Pierre B."/>
            <person name="Chen S."/>
            <person name="Sun C."/>
        </authorList>
    </citation>
    <scope>NUCLEOTIDE SEQUENCE [LARGE SCALE GENOMIC DNA]</scope>
</reference>
<dbReference type="EMBL" id="CM044707">
    <property type="protein sequence ID" value="KAI5652484.1"/>
    <property type="molecule type" value="Genomic_DNA"/>
</dbReference>
<evidence type="ECO:0000313" key="2">
    <source>
        <dbReference type="Proteomes" id="UP001060085"/>
    </source>
</evidence>
<dbReference type="Proteomes" id="UP001060085">
    <property type="component" value="Linkage Group LG07"/>
</dbReference>
<comment type="caution">
    <text evidence="1">The sequence shown here is derived from an EMBL/GenBank/DDBJ whole genome shotgun (WGS) entry which is preliminary data.</text>
</comment>
<evidence type="ECO:0000313" key="1">
    <source>
        <dbReference type="EMBL" id="KAI5652484.1"/>
    </source>
</evidence>
<sequence>MGKFLISFVFLLLAVMISRSVMGSEFIDCNDVYFNFFYCQEYIEGDYYYVPSDCCVGLKYLNSLAQLEKTAPRLICQCIETNAGANHPPFSYQRIQALHAVCHVHLSFPISERMDCSKV</sequence>
<keyword evidence="2" id="KW-1185">Reference proteome</keyword>